<comment type="caution">
    <text evidence="1">The sequence shown here is derived from an EMBL/GenBank/DDBJ whole genome shotgun (WGS) entry which is preliminary data.</text>
</comment>
<evidence type="ECO:0000313" key="2">
    <source>
        <dbReference type="Proteomes" id="UP001341840"/>
    </source>
</evidence>
<evidence type="ECO:0000313" key="1">
    <source>
        <dbReference type="EMBL" id="MED6148564.1"/>
    </source>
</evidence>
<gene>
    <name evidence="1" type="ORF">PIB30_054267</name>
</gene>
<dbReference type="EMBL" id="JASCZI010091033">
    <property type="protein sequence ID" value="MED6148564.1"/>
    <property type="molecule type" value="Genomic_DNA"/>
</dbReference>
<reference evidence="1 2" key="1">
    <citation type="journal article" date="2023" name="Plants (Basel)">
        <title>Bridging the Gap: Combining Genomics and Transcriptomics Approaches to Understand Stylosanthes scabra, an Orphan Legume from the Brazilian Caatinga.</title>
        <authorList>
            <person name="Ferreira-Neto J.R.C."/>
            <person name="da Silva M.D."/>
            <person name="Binneck E."/>
            <person name="de Melo N.F."/>
            <person name="da Silva R.H."/>
            <person name="de Melo A.L.T.M."/>
            <person name="Pandolfi V."/>
            <person name="Bustamante F.O."/>
            <person name="Brasileiro-Vidal A.C."/>
            <person name="Benko-Iseppon A.M."/>
        </authorList>
    </citation>
    <scope>NUCLEOTIDE SEQUENCE [LARGE SCALE GENOMIC DNA]</scope>
    <source>
        <tissue evidence="1">Leaves</tissue>
    </source>
</reference>
<dbReference type="Proteomes" id="UP001341840">
    <property type="component" value="Unassembled WGS sequence"/>
</dbReference>
<proteinExistence type="predicted"/>
<sequence>MSFQIIRRNLKKKKKKQGASIEPQPFSPQINYEALASLLITHQNFRTSNHTTVRPRRSRLRRSSSSFVLTVAGLVFSLQENSKIFQLSALSPSTSGKVTKGRLMQQQKQLKTKCSRRRITHFA</sequence>
<accession>A0ABU6TJN3</accession>
<keyword evidence="2" id="KW-1185">Reference proteome</keyword>
<name>A0ABU6TJN3_9FABA</name>
<protein>
    <submittedName>
        <fullName evidence="1">Uncharacterized protein</fullName>
    </submittedName>
</protein>
<organism evidence="1 2">
    <name type="scientific">Stylosanthes scabra</name>
    <dbReference type="NCBI Taxonomy" id="79078"/>
    <lineage>
        <taxon>Eukaryota</taxon>
        <taxon>Viridiplantae</taxon>
        <taxon>Streptophyta</taxon>
        <taxon>Embryophyta</taxon>
        <taxon>Tracheophyta</taxon>
        <taxon>Spermatophyta</taxon>
        <taxon>Magnoliopsida</taxon>
        <taxon>eudicotyledons</taxon>
        <taxon>Gunneridae</taxon>
        <taxon>Pentapetalae</taxon>
        <taxon>rosids</taxon>
        <taxon>fabids</taxon>
        <taxon>Fabales</taxon>
        <taxon>Fabaceae</taxon>
        <taxon>Papilionoideae</taxon>
        <taxon>50 kb inversion clade</taxon>
        <taxon>dalbergioids sensu lato</taxon>
        <taxon>Dalbergieae</taxon>
        <taxon>Pterocarpus clade</taxon>
        <taxon>Stylosanthes</taxon>
    </lineage>
</organism>